<keyword evidence="4" id="KW-0238">DNA-binding</keyword>
<dbReference type="GO" id="GO:0006352">
    <property type="term" value="P:DNA-templated transcription initiation"/>
    <property type="evidence" value="ECO:0007669"/>
    <property type="project" value="InterPro"/>
</dbReference>
<protein>
    <recommendedName>
        <fullName evidence="10">Sigma-70 family RNA polymerase sigma factor</fullName>
    </recommendedName>
</protein>
<dbReference type="SUPFAM" id="SSF88946">
    <property type="entry name" value="Sigma2 domain of RNA polymerase sigma factors"/>
    <property type="match status" value="1"/>
</dbReference>
<dbReference type="InterPro" id="IPR013324">
    <property type="entry name" value="RNA_pol_sigma_r3/r4-like"/>
</dbReference>
<comment type="caution">
    <text evidence="8">The sequence shown here is derived from an EMBL/GenBank/DDBJ whole genome shotgun (WGS) entry which is preliminary data.</text>
</comment>
<dbReference type="CDD" id="cd06171">
    <property type="entry name" value="Sigma70_r4"/>
    <property type="match status" value="1"/>
</dbReference>
<evidence type="ECO:0000256" key="5">
    <source>
        <dbReference type="ARBA" id="ARBA00023163"/>
    </source>
</evidence>
<reference evidence="8 9" key="1">
    <citation type="journal article" date="2014" name="Int. J. Syst. Evol. Microbiol.">
        <title>Complete genome sequence of Corynebacterium casei LMG S-19264T (=DSM 44701T), isolated from a smear-ripened cheese.</title>
        <authorList>
            <consortium name="US DOE Joint Genome Institute (JGI-PGF)"/>
            <person name="Walter F."/>
            <person name="Albersmeier A."/>
            <person name="Kalinowski J."/>
            <person name="Ruckert C."/>
        </authorList>
    </citation>
    <scope>NUCLEOTIDE SEQUENCE [LARGE SCALE GENOMIC DNA]</scope>
    <source>
        <strain evidence="8 9">KCTC 23968</strain>
    </source>
</reference>
<dbReference type="InterPro" id="IPR007627">
    <property type="entry name" value="RNA_pol_sigma70_r2"/>
</dbReference>
<dbReference type="NCBIfam" id="TIGR02937">
    <property type="entry name" value="sigma70-ECF"/>
    <property type="match status" value="1"/>
</dbReference>
<comment type="similarity">
    <text evidence="1">Belongs to the sigma-70 factor family. ECF subfamily.</text>
</comment>
<accession>A0A918KPF1</accession>
<sequence length="147" mass="16577">MTGDRAQAEDISQETFLRFWQAAPRWQSDGQANVLTWLRRVATRLCIDDRRRSRPIYSDVIPDQQDPTPQADLEIVRSETAQQVQAAILTLPERQRAALVLSYYQQASQSEGAAALGVSEKAYESLLSRARTKLKTKLIDEKVSASL</sequence>
<feature type="domain" description="RNA polymerase sigma factor 70 region 4 type 2" evidence="7">
    <location>
        <begin position="82"/>
        <end position="134"/>
    </location>
</feature>
<feature type="domain" description="RNA polymerase sigma-70 region 2" evidence="6">
    <location>
        <begin position="1"/>
        <end position="54"/>
    </location>
</feature>
<organism evidence="8 9">
    <name type="scientific">Litorimonas cladophorae</name>
    <dbReference type="NCBI Taxonomy" id="1220491"/>
    <lineage>
        <taxon>Bacteria</taxon>
        <taxon>Pseudomonadati</taxon>
        <taxon>Pseudomonadota</taxon>
        <taxon>Alphaproteobacteria</taxon>
        <taxon>Maricaulales</taxon>
        <taxon>Robiginitomaculaceae</taxon>
    </lineage>
</organism>
<dbReference type="InterPro" id="IPR036388">
    <property type="entry name" value="WH-like_DNA-bd_sf"/>
</dbReference>
<evidence type="ECO:0000259" key="7">
    <source>
        <dbReference type="Pfam" id="PF08281"/>
    </source>
</evidence>
<dbReference type="PANTHER" id="PTHR43133">
    <property type="entry name" value="RNA POLYMERASE ECF-TYPE SIGMA FACTO"/>
    <property type="match status" value="1"/>
</dbReference>
<evidence type="ECO:0000313" key="9">
    <source>
        <dbReference type="Proteomes" id="UP000600865"/>
    </source>
</evidence>
<dbReference type="InterPro" id="IPR013249">
    <property type="entry name" value="RNA_pol_sigma70_r4_t2"/>
</dbReference>
<keyword evidence="9" id="KW-1185">Reference proteome</keyword>
<name>A0A918KPF1_9PROT</name>
<dbReference type="AlphaFoldDB" id="A0A918KPF1"/>
<dbReference type="GO" id="GO:0003677">
    <property type="term" value="F:DNA binding"/>
    <property type="evidence" value="ECO:0007669"/>
    <property type="project" value="UniProtKB-KW"/>
</dbReference>
<dbReference type="InterPro" id="IPR039425">
    <property type="entry name" value="RNA_pol_sigma-70-like"/>
</dbReference>
<dbReference type="GO" id="GO:0016987">
    <property type="term" value="F:sigma factor activity"/>
    <property type="evidence" value="ECO:0007669"/>
    <property type="project" value="UniProtKB-KW"/>
</dbReference>
<evidence type="ECO:0000313" key="8">
    <source>
        <dbReference type="EMBL" id="GGX71594.1"/>
    </source>
</evidence>
<evidence type="ECO:0000256" key="3">
    <source>
        <dbReference type="ARBA" id="ARBA00023082"/>
    </source>
</evidence>
<dbReference type="Pfam" id="PF04542">
    <property type="entry name" value="Sigma70_r2"/>
    <property type="match status" value="1"/>
</dbReference>
<dbReference type="SUPFAM" id="SSF88659">
    <property type="entry name" value="Sigma3 and sigma4 domains of RNA polymerase sigma factors"/>
    <property type="match status" value="1"/>
</dbReference>
<dbReference type="Gene3D" id="1.10.1740.10">
    <property type="match status" value="1"/>
</dbReference>
<evidence type="ECO:0000259" key="6">
    <source>
        <dbReference type="Pfam" id="PF04542"/>
    </source>
</evidence>
<dbReference type="InterPro" id="IPR014284">
    <property type="entry name" value="RNA_pol_sigma-70_dom"/>
</dbReference>
<evidence type="ECO:0000256" key="2">
    <source>
        <dbReference type="ARBA" id="ARBA00023015"/>
    </source>
</evidence>
<evidence type="ECO:0000256" key="4">
    <source>
        <dbReference type="ARBA" id="ARBA00023125"/>
    </source>
</evidence>
<dbReference type="InterPro" id="IPR013325">
    <property type="entry name" value="RNA_pol_sigma_r2"/>
</dbReference>
<keyword evidence="2" id="KW-0805">Transcription regulation</keyword>
<dbReference type="PANTHER" id="PTHR43133:SF8">
    <property type="entry name" value="RNA POLYMERASE SIGMA FACTOR HI_1459-RELATED"/>
    <property type="match status" value="1"/>
</dbReference>
<gene>
    <name evidence="8" type="ORF">GCM10011309_22250</name>
</gene>
<dbReference type="Pfam" id="PF08281">
    <property type="entry name" value="Sigma70_r4_2"/>
    <property type="match status" value="1"/>
</dbReference>
<keyword evidence="5" id="KW-0804">Transcription</keyword>
<dbReference type="EMBL" id="BMYV01000002">
    <property type="protein sequence ID" value="GGX71594.1"/>
    <property type="molecule type" value="Genomic_DNA"/>
</dbReference>
<keyword evidence="3" id="KW-0731">Sigma factor</keyword>
<evidence type="ECO:0008006" key="10">
    <source>
        <dbReference type="Google" id="ProtNLM"/>
    </source>
</evidence>
<proteinExistence type="inferred from homology"/>
<evidence type="ECO:0000256" key="1">
    <source>
        <dbReference type="ARBA" id="ARBA00010641"/>
    </source>
</evidence>
<dbReference type="Gene3D" id="1.10.10.10">
    <property type="entry name" value="Winged helix-like DNA-binding domain superfamily/Winged helix DNA-binding domain"/>
    <property type="match status" value="1"/>
</dbReference>
<dbReference type="Proteomes" id="UP000600865">
    <property type="component" value="Unassembled WGS sequence"/>
</dbReference>